<keyword evidence="2" id="KW-1185">Reference proteome</keyword>
<proteinExistence type="predicted"/>
<accession>A0A7Y9FPJ8</accession>
<dbReference type="RefSeq" id="WP_179508884.1">
    <property type="nucleotide sequence ID" value="NZ_JACCBY010000003.1"/>
</dbReference>
<evidence type="ECO:0000313" key="1">
    <source>
        <dbReference type="EMBL" id="NYD90958.1"/>
    </source>
</evidence>
<reference evidence="1 2" key="2">
    <citation type="submission" date="2020-08" db="EMBL/GenBank/DDBJ databases">
        <title>The Agave Microbiome: Exploring the role of microbial communities in plant adaptations to desert environments.</title>
        <authorList>
            <person name="Partida-Martinez L.P."/>
        </authorList>
    </citation>
    <scope>NUCLEOTIDE SEQUENCE [LARGE SCALE GENOMIC DNA]</scope>
    <source>
        <strain evidence="1 2">AS2.3</strain>
    </source>
</reference>
<sequence length="85" mass="9181">MQNPVITLPSPPAGDCRVFSKRIMGFVVTSSAQEQRDRLARVSEALQSSVTVPTDTFITDDIPLLLTKLSRIPAKPDDKRGNGAG</sequence>
<dbReference type="AlphaFoldDB" id="A0A7Y9FPJ8"/>
<gene>
    <name evidence="1" type="ORF">HD841_002755</name>
</gene>
<evidence type="ECO:0000313" key="2">
    <source>
        <dbReference type="Proteomes" id="UP000517753"/>
    </source>
</evidence>
<comment type="caution">
    <text evidence="1">The sequence shown here is derived from an EMBL/GenBank/DDBJ whole genome shotgun (WGS) entry which is preliminary data.</text>
</comment>
<organism evidence="1 2">
    <name type="scientific">Sphingomonas melonis</name>
    <dbReference type="NCBI Taxonomy" id="152682"/>
    <lineage>
        <taxon>Bacteria</taxon>
        <taxon>Pseudomonadati</taxon>
        <taxon>Pseudomonadota</taxon>
        <taxon>Alphaproteobacteria</taxon>
        <taxon>Sphingomonadales</taxon>
        <taxon>Sphingomonadaceae</taxon>
        <taxon>Sphingomonas</taxon>
    </lineage>
</organism>
<dbReference type="Proteomes" id="UP000517753">
    <property type="component" value="Unassembled WGS sequence"/>
</dbReference>
<reference evidence="1 2" key="1">
    <citation type="submission" date="2020-07" db="EMBL/GenBank/DDBJ databases">
        <authorList>
            <person name="Partida-Martinez L."/>
            <person name="Huntemann M."/>
            <person name="Clum A."/>
            <person name="Wang J."/>
            <person name="Palaniappan K."/>
            <person name="Ritter S."/>
            <person name="Chen I.-M."/>
            <person name="Stamatis D."/>
            <person name="Reddy T."/>
            <person name="O'Malley R."/>
            <person name="Daum C."/>
            <person name="Shapiro N."/>
            <person name="Ivanova N."/>
            <person name="Kyrpides N."/>
            <person name="Woyke T."/>
        </authorList>
    </citation>
    <scope>NUCLEOTIDE SEQUENCE [LARGE SCALE GENOMIC DNA]</scope>
    <source>
        <strain evidence="1 2">AS2.3</strain>
    </source>
</reference>
<protein>
    <submittedName>
        <fullName evidence="1">Uncharacterized protein</fullName>
    </submittedName>
</protein>
<dbReference type="EMBL" id="JACCBY010000003">
    <property type="protein sequence ID" value="NYD90958.1"/>
    <property type="molecule type" value="Genomic_DNA"/>
</dbReference>
<name>A0A7Y9FPJ8_9SPHN</name>